<dbReference type="EMBL" id="FN649738">
    <property type="protein sequence ID" value="CBJ31618.1"/>
    <property type="molecule type" value="Genomic_DNA"/>
</dbReference>
<keyword evidence="3" id="KW-1185">Reference proteome</keyword>
<dbReference type="InParanoid" id="D7FU91"/>
<dbReference type="Proteomes" id="UP000002630">
    <property type="component" value="Linkage Group LG13"/>
</dbReference>
<dbReference type="STRING" id="2880.D7FU91"/>
<dbReference type="InterPro" id="IPR010298">
    <property type="entry name" value="YacP-like"/>
</dbReference>
<evidence type="ECO:0008006" key="4">
    <source>
        <dbReference type="Google" id="ProtNLM"/>
    </source>
</evidence>
<accession>D7FU91</accession>
<dbReference type="CDD" id="cd10912">
    <property type="entry name" value="PIN_YacP-like"/>
    <property type="match status" value="1"/>
</dbReference>
<feature type="region of interest" description="Disordered" evidence="1">
    <location>
        <begin position="209"/>
        <end position="240"/>
    </location>
</feature>
<dbReference type="OrthoDB" id="513221at2759"/>
<sequence>MRKSMERSNGPKKMVHNKYRRVKNTDYEDIVEPEDLSHIYMPDIAPALMVDGYNIIFHWSKCSIVADNGDLEGARRILVEELDTLAAMRGWTVTVVFDAYKRKGRARKYVTPNEIDVVFTSNGESADMYVERLTEQLKDSGCPNVMVATGDKLMQSLVVGAGAEVFSPDRIIEEIEISHSEAVAYTDRYLRRKQSMIEKSEMQDLLDRVRSAEDKAKRRRTGGRGGGRNNGPTYNIEDDF</sequence>
<protein>
    <recommendedName>
        <fullName evidence="4">NYN domain-containing protein</fullName>
    </recommendedName>
</protein>
<dbReference type="EMBL" id="FN648452">
    <property type="protein sequence ID" value="CBJ31618.1"/>
    <property type="molecule type" value="Genomic_DNA"/>
</dbReference>
<proteinExistence type="predicted"/>
<evidence type="ECO:0000313" key="2">
    <source>
        <dbReference type="EMBL" id="CBJ31618.1"/>
    </source>
</evidence>
<dbReference type="PANTHER" id="PTHR34547">
    <property type="entry name" value="YACP-LIKE NYN DOMAIN PROTEIN"/>
    <property type="match status" value="1"/>
</dbReference>
<evidence type="ECO:0000256" key="1">
    <source>
        <dbReference type="SAM" id="MobiDB-lite"/>
    </source>
</evidence>
<reference evidence="2 3" key="1">
    <citation type="journal article" date="2010" name="Nature">
        <title>The Ectocarpus genome and the independent evolution of multicellularity in brown algae.</title>
        <authorList>
            <person name="Cock J.M."/>
            <person name="Sterck L."/>
            <person name="Rouze P."/>
            <person name="Scornet D."/>
            <person name="Allen A.E."/>
            <person name="Amoutzias G."/>
            <person name="Anthouard V."/>
            <person name="Artiguenave F."/>
            <person name="Aury J.M."/>
            <person name="Badger J.H."/>
            <person name="Beszteri B."/>
            <person name="Billiau K."/>
            <person name="Bonnet E."/>
            <person name="Bothwell J.H."/>
            <person name="Bowler C."/>
            <person name="Boyen C."/>
            <person name="Brownlee C."/>
            <person name="Carrano C.J."/>
            <person name="Charrier B."/>
            <person name="Cho G.Y."/>
            <person name="Coelho S.M."/>
            <person name="Collen J."/>
            <person name="Corre E."/>
            <person name="Da Silva C."/>
            <person name="Delage L."/>
            <person name="Delaroque N."/>
            <person name="Dittami S.M."/>
            <person name="Doulbeau S."/>
            <person name="Elias M."/>
            <person name="Farnham G."/>
            <person name="Gachon C.M."/>
            <person name="Gschloessl B."/>
            <person name="Heesch S."/>
            <person name="Jabbari K."/>
            <person name="Jubin C."/>
            <person name="Kawai H."/>
            <person name="Kimura K."/>
            <person name="Kloareg B."/>
            <person name="Kupper F.C."/>
            <person name="Lang D."/>
            <person name="Le Bail A."/>
            <person name="Leblanc C."/>
            <person name="Lerouge P."/>
            <person name="Lohr M."/>
            <person name="Lopez P.J."/>
            <person name="Martens C."/>
            <person name="Maumus F."/>
            <person name="Michel G."/>
            <person name="Miranda-Saavedra D."/>
            <person name="Morales J."/>
            <person name="Moreau H."/>
            <person name="Motomura T."/>
            <person name="Nagasato C."/>
            <person name="Napoli C.A."/>
            <person name="Nelson D.R."/>
            <person name="Nyvall-Collen P."/>
            <person name="Peters A.F."/>
            <person name="Pommier C."/>
            <person name="Potin P."/>
            <person name="Poulain J."/>
            <person name="Quesneville H."/>
            <person name="Read B."/>
            <person name="Rensing S.A."/>
            <person name="Ritter A."/>
            <person name="Rousvoal S."/>
            <person name="Samanta M."/>
            <person name="Samson G."/>
            <person name="Schroeder D.C."/>
            <person name="Segurens B."/>
            <person name="Strittmatter M."/>
            <person name="Tonon T."/>
            <person name="Tregear J.W."/>
            <person name="Valentin K."/>
            <person name="von Dassow P."/>
            <person name="Yamagishi T."/>
            <person name="Van de Peer Y."/>
            <person name="Wincker P."/>
        </authorList>
    </citation>
    <scope>NUCLEOTIDE SEQUENCE [LARGE SCALE GENOMIC DNA]</scope>
    <source>
        <strain evidence="3">Ec32 / CCAP1310/4</strain>
    </source>
</reference>
<dbReference type="Pfam" id="PF05991">
    <property type="entry name" value="NYN_YacP"/>
    <property type="match status" value="1"/>
</dbReference>
<name>D7FU91_ECTSI</name>
<evidence type="ECO:0000313" key="3">
    <source>
        <dbReference type="Proteomes" id="UP000002630"/>
    </source>
</evidence>
<dbReference type="PANTHER" id="PTHR34547:SF1">
    <property type="entry name" value="YACP-LIKE NYN DOMAIN PROTEIN"/>
    <property type="match status" value="1"/>
</dbReference>
<gene>
    <name evidence="2" type="ORF">Esi_0269_0004</name>
</gene>
<organism evidence="2 3">
    <name type="scientific">Ectocarpus siliculosus</name>
    <name type="common">Brown alga</name>
    <name type="synonym">Conferva siliculosa</name>
    <dbReference type="NCBI Taxonomy" id="2880"/>
    <lineage>
        <taxon>Eukaryota</taxon>
        <taxon>Sar</taxon>
        <taxon>Stramenopiles</taxon>
        <taxon>Ochrophyta</taxon>
        <taxon>PX clade</taxon>
        <taxon>Phaeophyceae</taxon>
        <taxon>Ectocarpales</taxon>
        <taxon>Ectocarpaceae</taxon>
        <taxon>Ectocarpus</taxon>
    </lineage>
</organism>
<dbReference type="AlphaFoldDB" id="D7FU91"/>